<keyword evidence="1" id="KW-0472">Membrane</keyword>
<dbReference type="STRING" id="311180.SAMN04488050_10913"/>
<dbReference type="AlphaFoldDB" id="A0A1I6UUL4"/>
<keyword evidence="1" id="KW-0812">Transmembrane</keyword>
<evidence type="ECO:0000313" key="2">
    <source>
        <dbReference type="EMBL" id="SFT05135.1"/>
    </source>
</evidence>
<evidence type="ECO:0000256" key="1">
    <source>
        <dbReference type="SAM" id="Phobius"/>
    </source>
</evidence>
<keyword evidence="1" id="KW-1133">Transmembrane helix</keyword>
<organism evidence="2 3">
    <name type="scientific">Alloyangia pacifica</name>
    <dbReference type="NCBI Taxonomy" id="311180"/>
    <lineage>
        <taxon>Bacteria</taxon>
        <taxon>Pseudomonadati</taxon>
        <taxon>Pseudomonadota</taxon>
        <taxon>Alphaproteobacteria</taxon>
        <taxon>Rhodobacterales</taxon>
        <taxon>Roseobacteraceae</taxon>
        <taxon>Alloyangia</taxon>
    </lineage>
</organism>
<protein>
    <submittedName>
        <fullName evidence="2">Uncharacterized protein</fullName>
    </submittedName>
</protein>
<proteinExistence type="predicted"/>
<sequence>MSPLPGSHMFALPLGTLRGPDQARWISGLLAYVRIGGLVPGQAGGSVLALTSIFAVLGLGVAAAIALLMPQALPRVENALLQGAAFSAFLTSLDLIRGHVRASKILARATARIFAVPAQLQAAAMTYGAQMLAVLFIIGTIGMLPDIANSQAAGANPSGRAPLDADALTLTALRGTIMMTVWNPIGVGFAIVTSAMSIISARHLGVSPSRLSFAVNRGFTVYGLLAAASLTSLTYAFE</sequence>
<dbReference type="EMBL" id="FOZW01000009">
    <property type="protein sequence ID" value="SFT05135.1"/>
    <property type="molecule type" value="Genomic_DNA"/>
</dbReference>
<keyword evidence="3" id="KW-1185">Reference proteome</keyword>
<dbReference type="Proteomes" id="UP000199392">
    <property type="component" value="Unassembled WGS sequence"/>
</dbReference>
<feature type="transmembrane region" description="Helical" evidence="1">
    <location>
        <begin position="47"/>
        <end position="68"/>
    </location>
</feature>
<feature type="transmembrane region" description="Helical" evidence="1">
    <location>
        <begin position="120"/>
        <end position="144"/>
    </location>
</feature>
<reference evidence="3" key="1">
    <citation type="submission" date="2016-10" db="EMBL/GenBank/DDBJ databases">
        <authorList>
            <person name="Varghese N."/>
            <person name="Submissions S."/>
        </authorList>
    </citation>
    <scope>NUCLEOTIDE SEQUENCE [LARGE SCALE GENOMIC DNA]</scope>
    <source>
        <strain evidence="3">DSM 26894</strain>
    </source>
</reference>
<evidence type="ECO:0000313" key="3">
    <source>
        <dbReference type="Proteomes" id="UP000199392"/>
    </source>
</evidence>
<name>A0A1I6UUL4_9RHOB</name>
<feature type="transmembrane region" description="Helical" evidence="1">
    <location>
        <begin position="181"/>
        <end position="199"/>
    </location>
</feature>
<gene>
    <name evidence="2" type="ORF">SAMN04488050_10913</name>
</gene>
<feature type="transmembrane region" description="Helical" evidence="1">
    <location>
        <begin position="219"/>
        <end position="237"/>
    </location>
</feature>
<accession>A0A1I6UUL4</accession>